<reference evidence="1" key="1">
    <citation type="journal article" date="2021" name="Open Biol.">
        <title>Shared evolutionary footprints suggest mitochondrial oxidative damage underlies multiple complex I losses in fungi.</title>
        <authorList>
            <person name="Schikora-Tamarit M.A."/>
            <person name="Marcet-Houben M."/>
            <person name="Nosek J."/>
            <person name="Gabaldon T."/>
        </authorList>
    </citation>
    <scope>NUCLEOTIDE SEQUENCE</scope>
    <source>
        <strain evidence="1">CBS2887</strain>
    </source>
</reference>
<protein>
    <submittedName>
        <fullName evidence="1">Uncharacterized protein</fullName>
    </submittedName>
</protein>
<proteinExistence type="predicted"/>
<gene>
    <name evidence="1" type="ORF">WICPIJ_003151</name>
</gene>
<dbReference type="OrthoDB" id="10510566at2759"/>
<dbReference type="Proteomes" id="UP000774326">
    <property type="component" value="Unassembled WGS sequence"/>
</dbReference>
<evidence type="ECO:0000313" key="2">
    <source>
        <dbReference type="Proteomes" id="UP000774326"/>
    </source>
</evidence>
<reference evidence="1" key="2">
    <citation type="submission" date="2021-01" db="EMBL/GenBank/DDBJ databases">
        <authorList>
            <person name="Schikora-Tamarit M.A."/>
        </authorList>
    </citation>
    <scope>NUCLEOTIDE SEQUENCE</scope>
    <source>
        <strain evidence="1">CBS2887</strain>
    </source>
</reference>
<name>A0A9P8TN95_WICPI</name>
<dbReference type="AlphaFoldDB" id="A0A9P8TN95"/>
<accession>A0A9P8TN95</accession>
<sequence length="215" mass="23652">MASNNWMKDGMSLSKTGYWEERICVNSSLEGSSMCKVLHNLKPIKSGMETTPFLPFLDFSADVLMVEINWKPLAALITSPLEGMVNSLFSNKLSKTDKTSVGALSISSIKTQRPSMTAVVKTPCLHSNVPGLEPEVYVPSNNLASVCSPKWILTKVLSQDKYLESSLMRKVLPEPAPPISITGEECWICVARVLRVETDLSVAMNDVEVVKGWSK</sequence>
<organism evidence="1 2">
    <name type="scientific">Wickerhamomyces pijperi</name>
    <name type="common">Yeast</name>
    <name type="synonym">Pichia pijperi</name>
    <dbReference type="NCBI Taxonomy" id="599730"/>
    <lineage>
        <taxon>Eukaryota</taxon>
        <taxon>Fungi</taxon>
        <taxon>Dikarya</taxon>
        <taxon>Ascomycota</taxon>
        <taxon>Saccharomycotina</taxon>
        <taxon>Saccharomycetes</taxon>
        <taxon>Phaffomycetales</taxon>
        <taxon>Wickerhamomycetaceae</taxon>
        <taxon>Wickerhamomyces</taxon>
    </lineage>
</organism>
<comment type="caution">
    <text evidence="1">The sequence shown here is derived from an EMBL/GenBank/DDBJ whole genome shotgun (WGS) entry which is preliminary data.</text>
</comment>
<evidence type="ECO:0000313" key="1">
    <source>
        <dbReference type="EMBL" id="KAH3685863.1"/>
    </source>
</evidence>
<keyword evidence="2" id="KW-1185">Reference proteome</keyword>
<dbReference type="EMBL" id="JAEUBG010001747">
    <property type="protein sequence ID" value="KAH3685863.1"/>
    <property type="molecule type" value="Genomic_DNA"/>
</dbReference>